<sequence>MAMLIDVTRLMAWVIVMLARNFLLACLIAMAVLIDVARFVARMIVMLTGFFLGHVLLP</sequence>
<protein>
    <submittedName>
        <fullName evidence="2">Uncharacterized protein</fullName>
    </submittedName>
</protein>
<dbReference type="AlphaFoldDB" id="A0A1H8X3M5"/>
<evidence type="ECO:0000256" key="1">
    <source>
        <dbReference type="SAM" id="Phobius"/>
    </source>
</evidence>
<organism evidence="2 3">
    <name type="scientific">Rhodopseudomonas pseudopalustris</name>
    <dbReference type="NCBI Taxonomy" id="1513892"/>
    <lineage>
        <taxon>Bacteria</taxon>
        <taxon>Pseudomonadati</taxon>
        <taxon>Pseudomonadota</taxon>
        <taxon>Alphaproteobacteria</taxon>
        <taxon>Hyphomicrobiales</taxon>
        <taxon>Nitrobacteraceae</taxon>
        <taxon>Rhodopseudomonas</taxon>
    </lineage>
</organism>
<keyword evidence="1" id="KW-1133">Transmembrane helix</keyword>
<proteinExistence type="predicted"/>
<keyword evidence="1" id="KW-0812">Transmembrane</keyword>
<keyword evidence="3" id="KW-1185">Reference proteome</keyword>
<dbReference type="EMBL" id="FODT01000015">
    <property type="protein sequence ID" value="SEP33948.1"/>
    <property type="molecule type" value="Genomic_DNA"/>
</dbReference>
<evidence type="ECO:0000313" key="3">
    <source>
        <dbReference type="Proteomes" id="UP000199615"/>
    </source>
</evidence>
<name>A0A1H8X3M5_9BRAD</name>
<dbReference type="Proteomes" id="UP000199615">
    <property type="component" value="Unassembled WGS sequence"/>
</dbReference>
<gene>
    <name evidence="2" type="ORF">SAMN05444123_11589</name>
</gene>
<keyword evidence="1" id="KW-0472">Membrane</keyword>
<reference evidence="3" key="1">
    <citation type="submission" date="2016-10" db="EMBL/GenBank/DDBJ databases">
        <authorList>
            <person name="Varghese N."/>
            <person name="Submissions S."/>
        </authorList>
    </citation>
    <scope>NUCLEOTIDE SEQUENCE [LARGE SCALE GENOMIC DNA]</scope>
    <source>
        <strain evidence="3">DSM 123</strain>
    </source>
</reference>
<evidence type="ECO:0000313" key="2">
    <source>
        <dbReference type="EMBL" id="SEP33948.1"/>
    </source>
</evidence>
<feature type="transmembrane region" description="Helical" evidence="1">
    <location>
        <begin position="12"/>
        <end position="33"/>
    </location>
</feature>
<feature type="transmembrane region" description="Helical" evidence="1">
    <location>
        <begin position="39"/>
        <end position="57"/>
    </location>
</feature>
<accession>A0A1H8X3M5</accession>